<gene>
    <name evidence="7" type="ORF">FRACYDRAFT_180315</name>
</gene>
<proteinExistence type="inferred from homology"/>
<dbReference type="InterPro" id="IPR014472">
    <property type="entry name" value="CHOPT"/>
</dbReference>
<organism evidence="7 8">
    <name type="scientific">Fragilariopsis cylindrus CCMP1102</name>
    <dbReference type="NCBI Taxonomy" id="635003"/>
    <lineage>
        <taxon>Eukaryota</taxon>
        <taxon>Sar</taxon>
        <taxon>Stramenopiles</taxon>
        <taxon>Ochrophyta</taxon>
        <taxon>Bacillariophyta</taxon>
        <taxon>Bacillariophyceae</taxon>
        <taxon>Bacillariophycidae</taxon>
        <taxon>Bacillariales</taxon>
        <taxon>Bacillariaceae</taxon>
        <taxon>Fragilariopsis</taxon>
    </lineage>
</organism>
<evidence type="ECO:0000256" key="4">
    <source>
        <dbReference type="ARBA" id="ARBA00023136"/>
    </source>
</evidence>
<dbReference type="PIRSF" id="PIRSF015665">
    <property type="entry name" value="CHOPT"/>
    <property type="match status" value="1"/>
</dbReference>
<dbReference type="GO" id="GO:0008654">
    <property type="term" value="P:phospholipid biosynthetic process"/>
    <property type="evidence" value="ECO:0007669"/>
    <property type="project" value="InterPro"/>
</dbReference>
<keyword evidence="4 6" id="KW-0472">Membrane</keyword>
<evidence type="ECO:0000256" key="1">
    <source>
        <dbReference type="ARBA" id="ARBA00004370"/>
    </source>
</evidence>
<dbReference type="InterPro" id="IPR048254">
    <property type="entry name" value="CDP_ALCOHOL_P_TRANSF_CS"/>
</dbReference>
<dbReference type="Gene3D" id="1.20.120.1760">
    <property type="match status" value="1"/>
</dbReference>
<dbReference type="InParanoid" id="A0A1E7FTM8"/>
<evidence type="ECO:0000256" key="5">
    <source>
        <dbReference type="RuleBase" id="RU003750"/>
    </source>
</evidence>
<dbReference type="FunCoup" id="A0A1E7FTM8">
    <property type="interactions" value="85"/>
</dbReference>
<comment type="similarity">
    <text evidence="2 5">Belongs to the CDP-alcohol phosphatidyltransferase class-I family.</text>
</comment>
<dbReference type="OrthoDB" id="196717at2759"/>
<evidence type="ECO:0008006" key="9">
    <source>
        <dbReference type="Google" id="ProtNLM"/>
    </source>
</evidence>
<feature type="transmembrane region" description="Helical" evidence="6">
    <location>
        <begin position="169"/>
        <end position="192"/>
    </location>
</feature>
<feature type="transmembrane region" description="Helical" evidence="6">
    <location>
        <begin position="77"/>
        <end position="98"/>
    </location>
</feature>
<comment type="subcellular location">
    <subcellularLocation>
        <location evidence="1">Membrane</location>
    </subcellularLocation>
</comment>
<evidence type="ECO:0000313" key="8">
    <source>
        <dbReference type="Proteomes" id="UP000095751"/>
    </source>
</evidence>
<dbReference type="GO" id="GO:0016780">
    <property type="term" value="F:phosphotransferase activity, for other substituted phosphate groups"/>
    <property type="evidence" value="ECO:0007669"/>
    <property type="project" value="InterPro"/>
</dbReference>
<evidence type="ECO:0000256" key="2">
    <source>
        <dbReference type="ARBA" id="ARBA00010441"/>
    </source>
</evidence>
<evidence type="ECO:0000313" key="7">
    <source>
        <dbReference type="EMBL" id="OEU21518.1"/>
    </source>
</evidence>
<feature type="transmembrane region" description="Helical" evidence="6">
    <location>
        <begin position="110"/>
        <end position="128"/>
    </location>
</feature>
<feature type="transmembrane region" description="Helical" evidence="6">
    <location>
        <begin position="311"/>
        <end position="329"/>
    </location>
</feature>
<evidence type="ECO:0000256" key="6">
    <source>
        <dbReference type="SAM" id="Phobius"/>
    </source>
</evidence>
<feature type="transmembrane region" description="Helical" evidence="6">
    <location>
        <begin position="384"/>
        <end position="402"/>
    </location>
</feature>
<feature type="transmembrane region" description="Helical" evidence="6">
    <location>
        <begin position="272"/>
        <end position="290"/>
    </location>
</feature>
<keyword evidence="6" id="KW-1133">Transmembrane helix</keyword>
<dbReference type="EMBL" id="KV784354">
    <property type="protein sequence ID" value="OEU21518.1"/>
    <property type="molecule type" value="Genomic_DNA"/>
</dbReference>
<dbReference type="GO" id="GO:0016020">
    <property type="term" value="C:membrane"/>
    <property type="evidence" value="ECO:0007669"/>
    <property type="project" value="UniProtKB-SubCell"/>
</dbReference>
<keyword evidence="8" id="KW-1185">Reference proteome</keyword>
<accession>A0A1E7FTM8</accession>
<dbReference type="PROSITE" id="PS00379">
    <property type="entry name" value="CDP_ALCOHOL_P_TRANSF"/>
    <property type="match status" value="1"/>
</dbReference>
<dbReference type="Proteomes" id="UP000095751">
    <property type="component" value="Unassembled WGS sequence"/>
</dbReference>
<dbReference type="InterPro" id="IPR043130">
    <property type="entry name" value="CDP-OH_PTrfase_TM_dom"/>
</dbReference>
<reference evidence="7 8" key="1">
    <citation type="submission" date="2016-09" db="EMBL/GenBank/DDBJ databases">
        <title>Extensive genetic diversity and differential bi-allelic expression allows diatom success in the polar Southern Ocean.</title>
        <authorList>
            <consortium name="DOE Joint Genome Institute"/>
            <person name="Mock T."/>
            <person name="Otillar R.P."/>
            <person name="Strauss J."/>
            <person name="Dupont C."/>
            <person name="Frickenhaus S."/>
            <person name="Maumus F."/>
            <person name="Mcmullan M."/>
            <person name="Sanges R."/>
            <person name="Schmutz J."/>
            <person name="Toseland A."/>
            <person name="Valas R."/>
            <person name="Veluchamy A."/>
            <person name="Ward B.J."/>
            <person name="Allen A."/>
            <person name="Barry K."/>
            <person name="Falciatore A."/>
            <person name="Ferrante M."/>
            <person name="Fortunato A.E."/>
            <person name="Gloeckner G."/>
            <person name="Gruber A."/>
            <person name="Hipkin R."/>
            <person name="Janech M."/>
            <person name="Kroth P."/>
            <person name="Leese F."/>
            <person name="Lindquist E."/>
            <person name="Lyon B.R."/>
            <person name="Martin J."/>
            <person name="Mayer C."/>
            <person name="Parker M."/>
            <person name="Quesneville H."/>
            <person name="Raymond J."/>
            <person name="Uhlig C."/>
            <person name="Valentin K.U."/>
            <person name="Worden A.Z."/>
            <person name="Armbrust E.V."/>
            <person name="Bowler C."/>
            <person name="Green B."/>
            <person name="Moulton V."/>
            <person name="Van Oosterhout C."/>
            <person name="Grigoriev I."/>
        </authorList>
    </citation>
    <scope>NUCLEOTIDE SEQUENCE [LARGE SCALE GENOMIC DNA]</scope>
    <source>
        <strain evidence="7 8">CCMP1102</strain>
    </source>
</reference>
<keyword evidence="6" id="KW-0812">Transmembrane</keyword>
<dbReference type="InterPro" id="IPR000462">
    <property type="entry name" value="CDP-OH_P_trans"/>
</dbReference>
<protein>
    <recommendedName>
        <fullName evidence="9">Choline/ethanolaminephosphotransferase</fullName>
    </recommendedName>
</protein>
<name>A0A1E7FTM8_9STRA</name>
<keyword evidence="3 5" id="KW-0808">Transferase</keyword>
<evidence type="ECO:0000256" key="3">
    <source>
        <dbReference type="ARBA" id="ARBA00022679"/>
    </source>
</evidence>
<dbReference type="KEGG" id="fcy:FRACYDRAFT_180315"/>
<dbReference type="PANTHER" id="PTHR10414">
    <property type="entry name" value="ETHANOLAMINEPHOSPHOTRANSFERASE"/>
    <property type="match status" value="1"/>
</dbReference>
<dbReference type="Pfam" id="PF01066">
    <property type="entry name" value="CDP-OH_P_transf"/>
    <property type="match status" value="1"/>
</dbReference>
<feature type="transmembrane region" description="Helical" evidence="6">
    <location>
        <begin position="360"/>
        <end position="378"/>
    </location>
</feature>
<dbReference type="AlphaFoldDB" id="A0A1E7FTM8"/>
<dbReference type="PANTHER" id="PTHR10414:SF37">
    <property type="entry name" value="BB IN A BOXCAR, ISOFORM C"/>
    <property type="match status" value="1"/>
</dbReference>
<sequence length="431" mass="49078">MSPNTNTSDVNIDGTIHHTWLIEPTPSSKNNKHSNSGVLTDQGIENIANHQYKPGQYTYLDNVLNPIWTALTELLPIWLAPNMVTFIGALHCGVAYGVTWYYSSNFDQTVPNWVVFLNGYCTIAYYTFDCMDGKQARRTKQSSPLGQLFDHGFDCLCNLAHISCQAGGYLLLGGTYYFMAFQGSLFFAFFMAQWEEYYTGELPHAMGNFGVTETNYGLGLFAIYNSFLGKHGREQLWTSLIGDINPIQSILQQISIHYTIPTYILSMELKQFGISCWFIASIVLVLGSLYRVLTHEKVTTNKLWYSAISKLITPFLIACGPFILPWHVIQTETRSISICMGLLMSYLTMKMICFSMAKQTYASIQIEAIPYWFVLVWIRYDTNITNRGATILLSVLCFFYTYKLISWSKSAIHQITTRLDINCFTIKHKKV</sequence>